<dbReference type="EMBL" id="RQFP01000001">
    <property type="protein sequence ID" value="TGK95861.1"/>
    <property type="molecule type" value="Genomic_DNA"/>
</dbReference>
<accession>A0A2M9Y6Q2</accession>
<dbReference type="InterPro" id="IPR002123">
    <property type="entry name" value="Plipid/glycerol_acylTrfase"/>
</dbReference>
<dbReference type="Proteomes" id="UP000297891">
    <property type="component" value="Unassembled WGS sequence"/>
</dbReference>
<reference evidence="2" key="1">
    <citation type="journal article" date="2019" name="PLoS Negl. Trop. Dis.">
        <title>Revisiting the worldwide diversity of Leptospira species in the environment.</title>
        <authorList>
            <person name="Vincent A.T."/>
            <person name="Schiettekatte O."/>
            <person name="Bourhy P."/>
            <person name="Veyrier F.J."/>
            <person name="Picardeau M."/>
        </authorList>
    </citation>
    <scope>NUCLEOTIDE SEQUENCE [LARGE SCALE GENOMIC DNA]</scope>
    <source>
        <strain evidence="2">201800277</strain>
    </source>
</reference>
<dbReference type="RefSeq" id="WP_100789180.1">
    <property type="nucleotide sequence ID" value="NZ_NPDQ01000001.1"/>
</dbReference>
<dbReference type="GO" id="GO:0016746">
    <property type="term" value="F:acyltransferase activity"/>
    <property type="evidence" value="ECO:0007669"/>
    <property type="project" value="UniProtKB-KW"/>
</dbReference>
<proteinExistence type="predicted"/>
<sequence length="422" mass="47451">MKDSFIPPRFEFPFALGLDLGFPILSKLLFNIDGVEISKEDELRLREIKNKRVMYLSNQPSELEPIIAYYVASKIGTRFHFMASRSIFNWGFGLVGEFIKRVGAFSVISGTLNRNAIKTAKQILAASDGKLVMYPEGMVSGENDNLVSFMPGVAQVSFWGLEAALEKDPNAELWIQPSFVKYKISGSRDSILAEIESSLSRIERKLKLYPGGRTLLRRFLTVGRVMLEETEFELGIPKSETAGKDFDYRLGRARHTALNLAASILNVKFHDSDNAIQKIRLLFMSLDSLAAGAPLSSTPKTLTDQNIRRAKQLVDTAYAFIITQPKNLIQWPSAEHLMEWICSFEKHIFGKTESRAMVAHVVAAPAFSIAPYYQIYKSKKKEAIQNLLADMRLEMETLLERGKKESEPIVPPYSVGLDLQIG</sequence>
<protein>
    <submittedName>
        <fullName evidence="2">1-acyl-sn-glycerol-3-phosphate acyltransferase</fullName>
    </submittedName>
</protein>
<keyword evidence="3" id="KW-1185">Reference proteome</keyword>
<name>A0A2M9Y6Q2_9LEPT</name>
<gene>
    <name evidence="2" type="ORF">EHQ30_04320</name>
</gene>
<dbReference type="SUPFAM" id="SSF69593">
    <property type="entry name" value="Glycerol-3-phosphate (1)-acyltransferase"/>
    <property type="match status" value="1"/>
</dbReference>
<dbReference type="OrthoDB" id="335399at2"/>
<organism evidence="2 3">
    <name type="scientific">Leptospira brenneri</name>
    <dbReference type="NCBI Taxonomy" id="2023182"/>
    <lineage>
        <taxon>Bacteria</taxon>
        <taxon>Pseudomonadati</taxon>
        <taxon>Spirochaetota</taxon>
        <taxon>Spirochaetia</taxon>
        <taxon>Leptospirales</taxon>
        <taxon>Leptospiraceae</taxon>
        <taxon>Leptospira</taxon>
    </lineage>
</organism>
<evidence type="ECO:0000259" key="1">
    <source>
        <dbReference type="SMART" id="SM00563"/>
    </source>
</evidence>
<keyword evidence="2" id="KW-0012">Acyltransferase</keyword>
<dbReference type="SMART" id="SM00563">
    <property type="entry name" value="PlsC"/>
    <property type="match status" value="1"/>
</dbReference>
<feature type="domain" description="Phospholipid/glycerol acyltransferase" evidence="1">
    <location>
        <begin position="53"/>
        <end position="183"/>
    </location>
</feature>
<comment type="caution">
    <text evidence="2">The sequence shown here is derived from an EMBL/GenBank/DDBJ whole genome shotgun (WGS) entry which is preliminary data.</text>
</comment>
<evidence type="ECO:0000313" key="3">
    <source>
        <dbReference type="Proteomes" id="UP000297891"/>
    </source>
</evidence>
<keyword evidence="2" id="KW-0808">Transferase</keyword>
<dbReference type="Pfam" id="PF01553">
    <property type="entry name" value="Acyltransferase"/>
    <property type="match status" value="1"/>
</dbReference>
<evidence type="ECO:0000313" key="2">
    <source>
        <dbReference type="EMBL" id="TGK95861.1"/>
    </source>
</evidence>
<dbReference type="AlphaFoldDB" id="A0A2M9Y6Q2"/>